<dbReference type="RefSeq" id="WP_345548994.1">
    <property type="nucleotide sequence ID" value="NZ_BAABRT010000004.1"/>
</dbReference>
<evidence type="ECO:0000256" key="3">
    <source>
        <dbReference type="ARBA" id="ARBA00022729"/>
    </source>
</evidence>
<feature type="compositionally biased region" description="Low complexity" evidence="7">
    <location>
        <begin position="375"/>
        <end position="400"/>
    </location>
</feature>
<protein>
    <recommendedName>
        <fullName evidence="2">glycerophosphodiester phosphodiesterase</fullName>
        <ecNumber evidence="2">3.1.4.46</ecNumber>
    </recommendedName>
</protein>
<dbReference type="EC" id="3.1.4.46" evidence="2"/>
<evidence type="ECO:0000256" key="4">
    <source>
        <dbReference type="ARBA" id="ARBA00022798"/>
    </source>
</evidence>
<evidence type="ECO:0000256" key="6">
    <source>
        <dbReference type="ARBA" id="ARBA00047512"/>
    </source>
</evidence>
<reference evidence="9 10" key="1">
    <citation type="submission" date="2024-02" db="EMBL/GenBank/DDBJ databases">
        <title>Microbulbifer aestuariivivens NBRC 112533.</title>
        <authorList>
            <person name="Ichikawa N."/>
            <person name="Katano-Makiyama Y."/>
            <person name="Hidaka K."/>
        </authorList>
    </citation>
    <scope>NUCLEOTIDE SEQUENCE [LARGE SCALE GENOMIC DNA]</scope>
    <source>
        <strain evidence="9 10">NBRC 112533</strain>
    </source>
</reference>
<dbReference type="PROSITE" id="PS51704">
    <property type="entry name" value="GP_PDE"/>
    <property type="match status" value="1"/>
</dbReference>
<keyword evidence="3" id="KW-0732">Signal</keyword>
<comment type="caution">
    <text evidence="9">The sequence shown here is derived from an EMBL/GenBank/DDBJ whole genome shotgun (WGS) entry which is preliminary data.</text>
</comment>
<proteinExistence type="inferred from homology"/>
<evidence type="ECO:0000256" key="7">
    <source>
        <dbReference type="SAM" id="MobiDB-lite"/>
    </source>
</evidence>
<evidence type="ECO:0000313" key="10">
    <source>
        <dbReference type="Proteomes" id="UP001408594"/>
    </source>
</evidence>
<feature type="domain" description="GP-PDE" evidence="8">
    <location>
        <begin position="46"/>
        <end position="370"/>
    </location>
</feature>
<keyword evidence="4" id="KW-0319">Glycerol metabolism</keyword>
<comment type="catalytic activity">
    <reaction evidence="6">
        <text>a sn-glycero-3-phosphodiester + H2O = an alcohol + sn-glycerol 3-phosphate + H(+)</text>
        <dbReference type="Rhea" id="RHEA:12969"/>
        <dbReference type="ChEBI" id="CHEBI:15377"/>
        <dbReference type="ChEBI" id="CHEBI:15378"/>
        <dbReference type="ChEBI" id="CHEBI:30879"/>
        <dbReference type="ChEBI" id="CHEBI:57597"/>
        <dbReference type="ChEBI" id="CHEBI:83408"/>
        <dbReference type="EC" id="3.1.4.46"/>
    </reaction>
</comment>
<dbReference type="CDD" id="cd08600">
    <property type="entry name" value="GDPD_EcGlpQ_like"/>
    <property type="match status" value="1"/>
</dbReference>
<dbReference type="SUPFAM" id="SSF51695">
    <property type="entry name" value="PLC-like phosphodiesterases"/>
    <property type="match status" value="1"/>
</dbReference>
<keyword evidence="5" id="KW-0378">Hydrolase</keyword>
<dbReference type="Proteomes" id="UP001408594">
    <property type="component" value="Unassembled WGS sequence"/>
</dbReference>
<keyword evidence="10" id="KW-1185">Reference proteome</keyword>
<accession>A0ABP9WLW6</accession>
<dbReference type="InterPro" id="IPR030395">
    <property type="entry name" value="GP_PDE_dom"/>
</dbReference>
<evidence type="ECO:0000256" key="2">
    <source>
        <dbReference type="ARBA" id="ARBA00012247"/>
    </source>
</evidence>
<dbReference type="InterPro" id="IPR017946">
    <property type="entry name" value="PLC-like_Pdiesterase_TIM-brl"/>
</dbReference>
<dbReference type="Gene3D" id="3.20.20.190">
    <property type="entry name" value="Phosphatidylinositol (PI) phosphodiesterase"/>
    <property type="match status" value="1"/>
</dbReference>
<evidence type="ECO:0000259" key="8">
    <source>
        <dbReference type="PROSITE" id="PS51704"/>
    </source>
</evidence>
<organism evidence="9 10">
    <name type="scientific">Microbulbifer aestuariivivens</name>
    <dbReference type="NCBI Taxonomy" id="1908308"/>
    <lineage>
        <taxon>Bacteria</taxon>
        <taxon>Pseudomonadati</taxon>
        <taxon>Pseudomonadota</taxon>
        <taxon>Gammaproteobacteria</taxon>
        <taxon>Cellvibrionales</taxon>
        <taxon>Microbulbiferaceae</taxon>
        <taxon>Microbulbifer</taxon>
    </lineage>
</organism>
<dbReference type="PROSITE" id="PS51257">
    <property type="entry name" value="PROKAR_LIPOPROTEIN"/>
    <property type="match status" value="1"/>
</dbReference>
<evidence type="ECO:0000256" key="1">
    <source>
        <dbReference type="ARBA" id="ARBA00007277"/>
    </source>
</evidence>
<sequence>MLNRILPPHPLLPRRFWPAFVLLLLACGLFSPVLALPSVATTTSTPLVIAHRGASAYLPEHTLEAKALAYGMRPDYIEQDLVLSKDGHLIVMHDIYLDQITDVAERFPGRAREDGRFYTIDFTLPELKQLCVTEAFERNGSELTQKHPGRFPLWKSSFQLATFNEEIELIQGLNQSLGYDIGIYPEIKKPWFHHREKRDIAKRTLEVLQQYGYRDRQQKVYLQSFDAEELQRIDRELMPQMNMDIPLVQLIAETSWGEKKVEHDGILSNYRYDWMHTPEGLKKISGYADAIGPSAMMLAQLGITGLTASPLHRHAKKLGLPIHAYTFRADSLPKAIRGLLSFEDILSLFSGPLAIDGFFTDNPDRVRAFLDARSSESQSQSKSQRQPQSQPQSQSPHPAP</sequence>
<dbReference type="EMBL" id="BAABRT010000004">
    <property type="protein sequence ID" value="GAA5524194.1"/>
    <property type="molecule type" value="Genomic_DNA"/>
</dbReference>
<name>A0ABP9WLW6_9GAMM</name>
<evidence type="ECO:0000256" key="5">
    <source>
        <dbReference type="ARBA" id="ARBA00022801"/>
    </source>
</evidence>
<comment type="similarity">
    <text evidence="1">Belongs to the glycerophosphoryl diester phosphodiesterase family.</text>
</comment>
<dbReference type="PANTHER" id="PTHR43620:SF7">
    <property type="entry name" value="GLYCEROPHOSPHODIESTER PHOSPHODIESTERASE GDPD5-RELATED"/>
    <property type="match status" value="1"/>
</dbReference>
<gene>
    <name evidence="9" type="primary">glpQ_3</name>
    <name evidence="9" type="ORF">Maes01_00748</name>
</gene>
<dbReference type="PANTHER" id="PTHR43620">
    <property type="entry name" value="GLYCEROPHOSPHORYL DIESTER PHOSPHODIESTERASE"/>
    <property type="match status" value="1"/>
</dbReference>
<dbReference type="Pfam" id="PF03009">
    <property type="entry name" value="GDPD"/>
    <property type="match status" value="1"/>
</dbReference>
<evidence type="ECO:0000313" key="9">
    <source>
        <dbReference type="EMBL" id="GAA5524194.1"/>
    </source>
</evidence>
<dbReference type="NCBIfam" id="NF008354">
    <property type="entry name" value="PRK11143.1"/>
    <property type="match status" value="1"/>
</dbReference>
<feature type="region of interest" description="Disordered" evidence="7">
    <location>
        <begin position="371"/>
        <end position="400"/>
    </location>
</feature>